<dbReference type="GO" id="GO:0005737">
    <property type="term" value="C:cytoplasm"/>
    <property type="evidence" value="ECO:0007669"/>
    <property type="project" value="TreeGrafter"/>
</dbReference>
<name>A0A9X3N7R1_9ACTN</name>
<organism evidence="5 6">
    <name type="scientific">Solirubrobacter phytolaccae</name>
    <dbReference type="NCBI Taxonomy" id="1404360"/>
    <lineage>
        <taxon>Bacteria</taxon>
        <taxon>Bacillati</taxon>
        <taxon>Actinomycetota</taxon>
        <taxon>Thermoleophilia</taxon>
        <taxon>Solirubrobacterales</taxon>
        <taxon>Solirubrobacteraceae</taxon>
        <taxon>Solirubrobacter</taxon>
    </lineage>
</organism>
<comment type="similarity">
    <text evidence="3">Belongs to the acetyltransferase family. RimJ subfamily.</text>
</comment>
<evidence type="ECO:0000259" key="4">
    <source>
        <dbReference type="PROSITE" id="PS51186"/>
    </source>
</evidence>
<dbReference type="Proteomes" id="UP001147653">
    <property type="component" value="Unassembled WGS sequence"/>
</dbReference>
<reference evidence="5" key="1">
    <citation type="submission" date="2022-10" db="EMBL/GenBank/DDBJ databases">
        <title>The WGS of Solirubrobacter phytolaccae KCTC 29190.</title>
        <authorList>
            <person name="Jiang Z."/>
        </authorList>
    </citation>
    <scope>NUCLEOTIDE SEQUENCE</scope>
    <source>
        <strain evidence="5">KCTC 29190</strain>
    </source>
</reference>
<comment type="caution">
    <text evidence="5">The sequence shown here is derived from an EMBL/GenBank/DDBJ whole genome shotgun (WGS) entry which is preliminary data.</text>
</comment>
<dbReference type="PANTHER" id="PTHR43792">
    <property type="entry name" value="GNAT FAMILY, PUTATIVE (AFU_ORTHOLOGUE AFUA_3G00765)-RELATED-RELATED"/>
    <property type="match status" value="1"/>
</dbReference>
<keyword evidence="6" id="KW-1185">Reference proteome</keyword>
<dbReference type="Gene3D" id="3.40.630.30">
    <property type="match status" value="1"/>
</dbReference>
<keyword evidence="2" id="KW-0012">Acyltransferase</keyword>
<evidence type="ECO:0000313" key="5">
    <source>
        <dbReference type="EMBL" id="MDA0180015.1"/>
    </source>
</evidence>
<gene>
    <name evidence="5" type="ORF">OJ997_06890</name>
</gene>
<dbReference type="Pfam" id="PF13302">
    <property type="entry name" value="Acetyltransf_3"/>
    <property type="match status" value="1"/>
</dbReference>
<sequence length="172" mass="19745">MARVVLTTPTLDDEDEFLTANHASRSFHRPWAYNPLTPDAYRSYVRALSDRKVGYFARRRSDRALVGWVNLSEIVRGNFHSAYLGYCGYADSAGQGYMTEALSLVVREAFVTHRLHRVEANIQPGNTPSIALVKRLGFEYEGLSPRYLKIGGRWRDHERWALRAEAWQARRG</sequence>
<evidence type="ECO:0000256" key="1">
    <source>
        <dbReference type="ARBA" id="ARBA00022679"/>
    </source>
</evidence>
<protein>
    <submittedName>
        <fullName evidence="5">GNAT family N-acetyltransferase</fullName>
    </submittedName>
</protein>
<evidence type="ECO:0000256" key="2">
    <source>
        <dbReference type="ARBA" id="ARBA00023315"/>
    </source>
</evidence>
<feature type="domain" description="N-acetyltransferase" evidence="4">
    <location>
        <begin position="15"/>
        <end position="165"/>
    </location>
</feature>
<dbReference type="PROSITE" id="PS51186">
    <property type="entry name" value="GNAT"/>
    <property type="match status" value="1"/>
</dbReference>
<dbReference type="GO" id="GO:0008999">
    <property type="term" value="F:protein-N-terminal-alanine acetyltransferase activity"/>
    <property type="evidence" value="ECO:0007669"/>
    <property type="project" value="TreeGrafter"/>
</dbReference>
<evidence type="ECO:0000256" key="3">
    <source>
        <dbReference type="ARBA" id="ARBA00038502"/>
    </source>
</evidence>
<dbReference type="EMBL" id="JAPDDP010000008">
    <property type="protein sequence ID" value="MDA0180015.1"/>
    <property type="molecule type" value="Genomic_DNA"/>
</dbReference>
<dbReference type="PANTHER" id="PTHR43792:SF8">
    <property type="entry name" value="[RIBOSOMAL PROTEIN US5]-ALANINE N-ACETYLTRANSFERASE"/>
    <property type="match status" value="1"/>
</dbReference>
<keyword evidence="1" id="KW-0808">Transferase</keyword>
<dbReference type="AlphaFoldDB" id="A0A9X3N7R1"/>
<proteinExistence type="inferred from homology"/>
<dbReference type="SUPFAM" id="SSF55729">
    <property type="entry name" value="Acyl-CoA N-acyltransferases (Nat)"/>
    <property type="match status" value="1"/>
</dbReference>
<accession>A0A9X3N7R1</accession>
<dbReference type="InterPro" id="IPR016181">
    <property type="entry name" value="Acyl_CoA_acyltransferase"/>
</dbReference>
<dbReference type="InterPro" id="IPR051531">
    <property type="entry name" value="N-acetyltransferase"/>
</dbReference>
<dbReference type="RefSeq" id="WP_270024325.1">
    <property type="nucleotide sequence ID" value="NZ_JAPDDP010000008.1"/>
</dbReference>
<evidence type="ECO:0000313" key="6">
    <source>
        <dbReference type="Proteomes" id="UP001147653"/>
    </source>
</evidence>
<dbReference type="InterPro" id="IPR000182">
    <property type="entry name" value="GNAT_dom"/>
</dbReference>